<dbReference type="SUPFAM" id="SSF82171">
    <property type="entry name" value="DPP6 N-terminal domain-like"/>
    <property type="match status" value="1"/>
</dbReference>
<dbReference type="InterPro" id="IPR011964">
    <property type="entry name" value="YVTN_b-propeller_repeat"/>
</dbReference>
<dbReference type="InterPro" id="IPR015943">
    <property type="entry name" value="WD40/YVTN_repeat-like_dom_sf"/>
</dbReference>
<dbReference type="NCBIfam" id="TIGR01965">
    <property type="entry name" value="VCBS_repeat"/>
    <property type="match status" value="1"/>
</dbReference>
<evidence type="ECO:0000256" key="1">
    <source>
        <dbReference type="SAM" id="MobiDB-lite"/>
    </source>
</evidence>
<name>A0A1X0D0C8_9MYCO</name>
<dbReference type="Gene3D" id="2.60.40.60">
    <property type="entry name" value="Cadherins"/>
    <property type="match status" value="1"/>
</dbReference>
<proteinExistence type="predicted"/>
<feature type="compositionally biased region" description="Polar residues" evidence="1">
    <location>
        <begin position="29"/>
        <end position="45"/>
    </location>
</feature>
<dbReference type="InterPro" id="IPR010221">
    <property type="entry name" value="VCBS_dom"/>
</dbReference>
<gene>
    <name evidence="3" type="ORF">BST23_12800</name>
</gene>
<dbReference type="Gene3D" id="2.130.10.10">
    <property type="entry name" value="YVTN repeat-like/Quinoprotein amine dehydrogenase"/>
    <property type="match status" value="5"/>
</dbReference>
<dbReference type="InterPro" id="IPR011044">
    <property type="entry name" value="Quino_amine_DH_bsu"/>
</dbReference>
<dbReference type="NCBIfam" id="TIGR02276">
    <property type="entry name" value="beta_rpt_yvtn"/>
    <property type="match status" value="3"/>
</dbReference>
<feature type="chain" id="PRO_5038946611" evidence="2">
    <location>
        <begin position="20"/>
        <end position="1148"/>
    </location>
</feature>
<feature type="region of interest" description="Disordered" evidence="1">
    <location>
        <begin position="17"/>
        <end position="179"/>
    </location>
</feature>
<feature type="compositionally biased region" description="Low complexity" evidence="1">
    <location>
        <begin position="17"/>
        <end position="26"/>
    </location>
</feature>
<reference evidence="3 4" key="1">
    <citation type="submission" date="2017-02" db="EMBL/GenBank/DDBJ databases">
        <title>The new phylogeny of genus Mycobacterium.</title>
        <authorList>
            <person name="Tortoli E."/>
            <person name="Trovato A."/>
            <person name="Cirillo D.M."/>
        </authorList>
    </citation>
    <scope>NUCLEOTIDE SEQUENCE [LARGE SCALE GENOMIC DNA]</scope>
    <source>
        <strain evidence="3 4">FI-09383</strain>
    </source>
</reference>
<keyword evidence="2" id="KW-0732">Signal</keyword>
<evidence type="ECO:0000313" key="3">
    <source>
        <dbReference type="EMBL" id="ORA65871.1"/>
    </source>
</evidence>
<accession>A0A1X0D0C8</accession>
<feature type="compositionally biased region" description="Low complexity" evidence="1">
    <location>
        <begin position="50"/>
        <end position="72"/>
    </location>
</feature>
<dbReference type="PANTHER" id="PTHR47197:SF3">
    <property type="entry name" value="DIHYDRO-HEME D1 DEHYDROGENASE"/>
    <property type="match status" value="1"/>
</dbReference>
<feature type="signal peptide" evidence="2">
    <location>
        <begin position="1"/>
        <end position="19"/>
    </location>
</feature>
<dbReference type="InterPro" id="IPR051200">
    <property type="entry name" value="Host-pathogen_enzymatic-act"/>
</dbReference>
<dbReference type="Proteomes" id="UP000192772">
    <property type="component" value="Unassembled WGS sequence"/>
</dbReference>
<sequence length="1148" mass="115911">MALGVGAAVSLGGAAAAWADDSGSADPTGATSAAETSEPADTSQPEGTEDAATTDTITESAEETSTGDGADATPEDGTTDTTDPVASTADLVRRVPRGMVLATGGARSSKADRIDATLDDVVTKITPAPKTSVGRSNRPKRGLEVGDTTPTTSIAPPSQQETSPPSPATVTDDADTAGVSTGPAVVEALSLPTAPTRTVSQFISTTTTEPPEPSAEVSKVVLAALATTGLAPLDPDGPVAPANSPFGMALLALGARPRTYGSSLNGQSTGKLVTLAATAAPKLVTKPSIPVGVNPTAAVIGPDGRMYVANTGSGTVSVIDTTTGQRIDASPNSSSTDIRVGALPSALALSDDGKRLYVANTGSATVSVIDTATYARIDANPSPLSMDIRVGIAPSALTFGSDGRLYVANRGSTSVSVIDTTTNTVVDINPTAPGVQAIPVGLGPSALAFGADGRLYVANRASNTISVVDTTNHSVTNTVAVGKQPSSVALGADGKLYVANTGSGTVSVINTATNASGVKHISVGPAPSSAALSPDGHFAYAANGNDTVSVIDTATDTVVGTVTIDTDRFGGHVIAVGADGTVYVTDAIDRTVRILTRQGNTAPQAGTPTVGTPDTTTGAVSGALNFTDPDGDPLSYSVTQPTSGTVTITPTGTYTYTPTQAAREQATQTPGRDSATFVVNASDGEATATVTVTVPVAPLGAEPGGPPIDVSLPGTRSGTFANADGTHAVITSYAIEEDGSETTWAAVVNLVTGDQIGTTITLPGSQADTVVTNDGTRALIVTYDADATRGVMIDLATGTQTGPTITLTGRFTSVKLSPDGTHVLLSGYTRDENTGVYTNRIAVIDLETGSQKGTTVTFTGDLSLFHPVTANADHVLLSINFYDGRTSTNTLRVTVIDTATGAQIGDGLELTGHQSLGAALISPDGSRAVFSTSHVTSTANTTSVAVINTATGNQVGTTLTFSGYGYMQMSDDGSRVVVATITSTNTPDLKTQVAVLDTAAGSAVRTTLSGGVWREPVFSADGTRVLVKTVVYRLFGDSYTTRLTVLDTRTGRPINLALTVAGSPISEVSTPDGTRAVIVTWTLENDFTSTYRVAAINTITGRQVGTTLTFTGGSAGLPPTAELSADGSEALITTFSDGVPKVTVLRIV</sequence>
<dbReference type="AlphaFoldDB" id="A0A1X0D0C8"/>
<dbReference type="EMBL" id="MVHP01000012">
    <property type="protein sequence ID" value="ORA65871.1"/>
    <property type="molecule type" value="Genomic_DNA"/>
</dbReference>
<evidence type="ECO:0000256" key="2">
    <source>
        <dbReference type="SAM" id="SignalP"/>
    </source>
</evidence>
<dbReference type="PANTHER" id="PTHR47197">
    <property type="entry name" value="PROTEIN NIRF"/>
    <property type="match status" value="1"/>
</dbReference>
<comment type="caution">
    <text evidence="3">The sequence shown here is derived from an EMBL/GenBank/DDBJ whole genome shotgun (WGS) entry which is preliminary data.</text>
</comment>
<dbReference type="SUPFAM" id="SSF50969">
    <property type="entry name" value="YVTN repeat-like/Quinoprotein amine dehydrogenase"/>
    <property type="match status" value="1"/>
</dbReference>
<evidence type="ECO:0000313" key="4">
    <source>
        <dbReference type="Proteomes" id="UP000192772"/>
    </source>
</evidence>
<dbReference type="STRING" id="81858.BST23_12800"/>
<dbReference type="Pfam" id="PF17963">
    <property type="entry name" value="Big_9"/>
    <property type="match status" value="1"/>
</dbReference>
<protein>
    <submittedName>
        <fullName evidence="3">Uncharacterized protein</fullName>
    </submittedName>
</protein>
<organism evidence="3 4">
    <name type="scientific">Mycolicibacterium elephantis</name>
    <dbReference type="NCBI Taxonomy" id="81858"/>
    <lineage>
        <taxon>Bacteria</taxon>
        <taxon>Bacillati</taxon>
        <taxon>Actinomycetota</taxon>
        <taxon>Actinomycetes</taxon>
        <taxon>Mycobacteriales</taxon>
        <taxon>Mycobacteriaceae</taxon>
        <taxon>Mycolicibacterium</taxon>
    </lineage>
</organism>